<name>A0A3B0QYW6_9ZZZZ</name>
<organism evidence="1">
    <name type="scientific">hydrothermal vent metagenome</name>
    <dbReference type="NCBI Taxonomy" id="652676"/>
    <lineage>
        <taxon>unclassified sequences</taxon>
        <taxon>metagenomes</taxon>
        <taxon>ecological metagenomes</taxon>
    </lineage>
</organism>
<dbReference type="EMBL" id="UOEA01000069">
    <property type="protein sequence ID" value="VAV84657.1"/>
    <property type="molecule type" value="Genomic_DNA"/>
</dbReference>
<reference evidence="1" key="1">
    <citation type="submission" date="2018-06" db="EMBL/GenBank/DDBJ databases">
        <authorList>
            <person name="Zhirakovskaya E."/>
        </authorList>
    </citation>
    <scope>NUCLEOTIDE SEQUENCE</scope>
</reference>
<proteinExistence type="predicted"/>
<protein>
    <submittedName>
        <fullName evidence="1">Uncharacterized protein</fullName>
    </submittedName>
</protein>
<gene>
    <name evidence="1" type="ORF">MNBD_DELTA01-1860</name>
</gene>
<sequence>MLTDKKPIEYFKELVTEAMDGQGVEASQMAGFYLTSLLADFVESKSLSDEAFAIRLLKALSAERRARSTSLREVGDSSLFLTGFFPESLEKSLVGIDYYMDMGMISYAQLADSLGSYSKDKTFPELYCELSEHFPEFAGVLREVSDRSRVSTATDILRLYESWLKTGSKHSGELLRELGINPVDTGSEEIN</sequence>
<evidence type="ECO:0000313" key="1">
    <source>
        <dbReference type="EMBL" id="VAV84657.1"/>
    </source>
</evidence>
<accession>A0A3B0QYW6</accession>
<dbReference type="AlphaFoldDB" id="A0A3B0QYW6"/>